<proteinExistence type="predicted"/>
<dbReference type="RefSeq" id="WP_120241152.1">
    <property type="nucleotide sequence ID" value="NZ_RAPQ01000011.1"/>
</dbReference>
<dbReference type="AlphaFoldDB" id="A0A419WSW7"/>
<dbReference type="OrthoDB" id="1116786at2"/>
<keyword evidence="3" id="KW-1185">Reference proteome</keyword>
<organism evidence="2 3">
    <name type="scientific">Marinifilum flexuosum</name>
    <dbReference type="NCBI Taxonomy" id="1117708"/>
    <lineage>
        <taxon>Bacteria</taxon>
        <taxon>Pseudomonadati</taxon>
        <taxon>Bacteroidota</taxon>
        <taxon>Bacteroidia</taxon>
        <taxon>Marinilabiliales</taxon>
        <taxon>Marinifilaceae</taxon>
    </lineage>
</organism>
<keyword evidence="1" id="KW-0175">Coiled coil</keyword>
<accession>A0A419WSW7</accession>
<sequence length="214" mass="24691">MSFILTIITTVKSFISSSEEEYSEKTENFIEKAPAYVEQGILPKEATEALIAELQEVEQLRKEKNECLQTARNKRQELTGSKSTCNKSLRNYKNEIDSDPTIPENVKRELGLLNEKKTEETNNKRPKLKVEPIAGVPRITYQKKPMDGIKLYSKTNDGEYNFETTVNRSSFDDTRGRISNKEVEIREYYAYYIYDGKEVGKKSNVVRVVLEPIE</sequence>
<evidence type="ECO:0000313" key="2">
    <source>
        <dbReference type="EMBL" id="RKD98561.1"/>
    </source>
</evidence>
<name>A0A419WSW7_9BACT</name>
<reference evidence="2 3" key="1">
    <citation type="submission" date="2018-09" db="EMBL/GenBank/DDBJ databases">
        <title>Genomic Encyclopedia of Archaeal and Bacterial Type Strains, Phase II (KMG-II): from individual species to whole genera.</title>
        <authorList>
            <person name="Goeker M."/>
        </authorList>
    </citation>
    <scope>NUCLEOTIDE SEQUENCE [LARGE SCALE GENOMIC DNA]</scope>
    <source>
        <strain evidence="2 3">DSM 21950</strain>
    </source>
</reference>
<dbReference type="Proteomes" id="UP000284531">
    <property type="component" value="Unassembled WGS sequence"/>
</dbReference>
<protein>
    <submittedName>
        <fullName evidence="2">Uncharacterized protein</fullName>
    </submittedName>
</protein>
<comment type="caution">
    <text evidence="2">The sequence shown here is derived from an EMBL/GenBank/DDBJ whole genome shotgun (WGS) entry which is preliminary data.</text>
</comment>
<gene>
    <name evidence="2" type="ORF">BXY64_3420</name>
</gene>
<evidence type="ECO:0000313" key="3">
    <source>
        <dbReference type="Proteomes" id="UP000284531"/>
    </source>
</evidence>
<evidence type="ECO:0000256" key="1">
    <source>
        <dbReference type="SAM" id="Coils"/>
    </source>
</evidence>
<dbReference type="EMBL" id="RAPQ01000011">
    <property type="protein sequence ID" value="RKD98561.1"/>
    <property type="molecule type" value="Genomic_DNA"/>
</dbReference>
<feature type="coiled-coil region" evidence="1">
    <location>
        <begin position="50"/>
        <end position="77"/>
    </location>
</feature>